<reference evidence="3 4" key="1">
    <citation type="submission" date="2019-11" db="EMBL/GenBank/DDBJ databases">
        <title>Whole genome sequence of Oryza granulata.</title>
        <authorList>
            <person name="Li W."/>
        </authorList>
    </citation>
    <scope>NUCLEOTIDE SEQUENCE [LARGE SCALE GENOMIC DNA]</scope>
    <source>
        <strain evidence="4">cv. Menghai</strain>
        <tissue evidence="3">Leaf</tissue>
    </source>
</reference>
<evidence type="ECO:0000256" key="2">
    <source>
        <dbReference type="SAM" id="MobiDB-lite"/>
    </source>
</evidence>
<protein>
    <submittedName>
        <fullName evidence="3">Uncharacterized protein</fullName>
    </submittedName>
</protein>
<dbReference type="GO" id="GO:0006401">
    <property type="term" value="P:RNA catabolic process"/>
    <property type="evidence" value="ECO:0007669"/>
    <property type="project" value="TreeGrafter"/>
</dbReference>
<evidence type="ECO:0000256" key="1">
    <source>
        <dbReference type="ARBA" id="ARBA00007469"/>
    </source>
</evidence>
<dbReference type="InterPro" id="IPR001568">
    <property type="entry name" value="RNase_T2-like"/>
</dbReference>
<name>A0A6G1E7M0_9ORYZ</name>
<dbReference type="GO" id="GO:0033897">
    <property type="term" value="F:ribonuclease T2 activity"/>
    <property type="evidence" value="ECO:0007669"/>
    <property type="project" value="InterPro"/>
</dbReference>
<evidence type="ECO:0000313" key="4">
    <source>
        <dbReference type="Proteomes" id="UP000479710"/>
    </source>
</evidence>
<organism evidence="3 4">
    <name type="scientific">Oryza meyeriana var. granulata</name>
    <dbReference type="NCBI Taxonomy" id="110450"/>
    <lineage>
        <taxon>Eukaryota</taxon>
        <taxon>Viridiplantae</taxon>
        <taxon>Streptophyta</taxon>
        <taxon>Embryophyta</taxon>
        <taxon>Tracheophyta</taxon>
        <taxon>Spermatophyta</taxon>
        <taxon>Magnoliopsida</taxon>
        <taxon>Liliopsida</taxon>
        <taxon>Poales</taxon>
        <taxon>Poaceae</taxon>
        <taxon>BOP clade</taxon>
        <taxon>Oryzoideae</taxon>
        <taxon>Oryzeae</taxon>
        <taxon>Oryzinae</taxon>
        <taxon>Oryza</taxon>
        <taxon>Oryza meyeriana</taxon>
    </lineage>
</organism>
<feature type="region of interest" description="Disordered" evidence="2">
    <location>
        <begin position="81"/>
        <end position="102"/>
    </location>
</feature>
<dbReference type="PANTHER" id="PTHR11240">
    <property type="entry name" value="RIBONUCLEASE T2"/>
    <property type="match status" value="1"/>
</dbReference>
<dbReference type="AlphaFoldDB" id="A0A6G1E7M0"/>
<sequence>MAAADGLWPQYSYGGWPSCCRPTIFDGNKISRLKTILEEYWPSLIALSEMNPSNHSKLTKKMSGAVVTDLAARGPPVSDIPLAVTAPPNKSTWPPRSPRKAAESRASETAEAMGAARKAAAAPCTIAIWALLLVAADLFGAALARSAAHVGKKQREFDYFALALQWPGTICASTRHCCAANGCCR</sequence>
<gene>
    <name evidence="3" type="ORF">E2562_035372</name>
</gene>
<keyword evidence="4" id="KW-1185">Reference proteome</keyword>
<proteinExistence type="inferred from homology"/>
<dbReference type="GO" id="GO:0003723">
    <property type="term" value="F:RNA binding"/>
    <property type="evidence" value="ECO:0007669"/>
    <property type="project" value="InterPro"/>
</dbReference>
<evidence type="ECO:0000313" key="3">
    <source>
        <dbReference type="EMBL" id="KAF0920472.1"/>
    </source>
</evidence>
<comment type="caution">
    <text evidence="3">The sequence shown here is derived from an EMBL/GenBank/DDBJ whole genome shotgun (WGS) entry which is preliminary data.</text>
</comment>
<dbReference type="SUPFAM" id="SSF55895">
    <property type="entry name" value="Ribonuclease Rh-like"/>
    <property type="match status" value="2"/>
</dbReference>
<dbReference type="InterPro" id="IPR036430">
    <property type="entry name" value="RNase_T2-like_sf"/>
</dbReference>
<dbReference type="Gene3D" id="3.90.730.10">
    <property type="entry name" value="Ribonuclease T2-like"/>
    <property type="match status" value="2"/>
</dbReference>
<dbReference type="OrthoDB" id="435754at2759"/>
<dbReference type="EMBL" id="SPHZ02000005">
    <property type="protein sequence ID" value="KAF0920472.1"/>
    <property type="molecule type" value="Genomic_DNA"/>
</dbReference>
<comment type="similarity">
    <text evidence="1">Belongs to the RNase T2 family.</text>
</comment>
<dbReference type="GO" id="GO:0005576">
    <property type="term" value="C:extracellular region"/>
    <property type="evidence" value="ECO:0007669"/>
    <property type="project" value="TreeGrafter"/>
</dbReference>
<accession>A0A6G1E7M0</accession>
<dbReference type="Proteomes" id="UP000479710">
    <property type="component" value="Unassembled WGS sequence"/>
</dbReference>
<dbReference type="PANTHER" id="PTHR11240:SF66">
    <property type="entry name" value="OS01G0897300 PROTEIN"/>
    <property type="match status" value="1"/>
</dbReference>